<keyword evidence="2" id="KW-0472">Membrane</keyword>
<accession>L0PGA3</accession>
<dbReference type="EMBL" id="CAKM01000282">
    <property type="protein sequence ID" value="CCJ31277.1"/>
    <property type="molecule type" value="Genomic_DNA"/>
</dbReference>
<dbReference type="Proteomes" id="UP000010422">
    <property type="component" value="Unassembled WGS sequence"/>
</dbReference>
<evidence type="ECO:0000313" key="4">
    <source>
        <dbReference type="Proteomes" id="UP000010422"/>
    </source>
</evidence>
<proteinExistence type="inferred from homology"/>
<comment type="subcellular location">
    <subcellularLocation>
        <location evidence="2">Mitochondrion inner membrane</location>
        <topology evidence="2">Peripheral membrane protein</topology>
        <orientation evidence="2">Matrix side</orientation>
    </subcellularLocation>
</comment>
<dbReference type="GO" id="GO:0045271">
    <property type="term" value="C:respiratory chain complex I"/>
    <property type="evidence" value="ECO:0007669"/>
    <property type="project" value="InterPro"/>
</dbReference>
<dbReference type="STRING" id="1209962.L0PGA3"/>
<dbReference type="VEuPathDB" id="FungiDB:PNEJI1_000244"/>
<evidence type="ECO:0000256" key="1">
    <source>
        <dbReference type="ARBA" id="ARBA00007355"/>
    </source>
</evidence>
<evidence type="ECO:0000256" key="2">
    <source>
        <dbReference type="RuleBase" id="RU363103"/>
    </source>
</evidence>
<evidence type="ECO:0000313" key="3">
    <source>
        <dbReference type="EMBL" id="CCJ31277.1"/>
    </source>
</evidence>
<comment type="function">
    <text evidence="2">Accessory subunit of the mitochondrial membrane respiratory chain NADH dehydrogenase (Complex I), that is believed not to be involved in catalysis. Complex I functions in the transfer of electrons from NADH to the respiratory chain. The immediate electron acceptor for the enzyme is believed to be ubiquinone.</text>
</comment>
<sequence>MNSFEFFQTSDANNRRYKLLSLFSYGNTYYENMEEAPNRTRWVDYKSSQYDASQVEPEHAWMRHMVDEVPSKKTRSDGSSENIDAPSWKKPFQPNLTFSRGAYKPYNTVSPSYSAWVSNTKHDVNALYSLIRFFIFIRELGNMFHLNRMIIKDISFHTIIF</sequence>
<gene>
    <name evidence="3" type="ORF">PNEJI1_000244</name>
</gene>
<reference evidence="3 4" key="1">
    <citation type="journal article" date="2012" name="MBio">
        <title>De novo assembly of the Pneumocystis jirovecii genome from a single bronchoalveolar lavage fluid specimen from a patient.</title>
        <authorList>
            <person name="Cisse O.H."/>
            <person name="Pagni M."/>
            <person name="Hauser P.M."/>
        </authorList>
    </citation>
    <scope>NUCLEOTIDE SEQUENCE [LARGE SCALE GENOMIC DNA]</scope>
    <source>
        <strain evidence="3 4">SE8</strain>
    </source>
</reference>
<dbReference type="AlphaFoldDB" id="L0PGA3"/>
<dbReference type="InParanoid" id="L0PGA3"/>
<dbReference type="PANTHER" id="PTHR12910:SF2">
    <property type="entry name" value="NADH DEHYDROGENASE [UBIQUINONE] 1 ALPHA SUBCOMPLEX SUBUNIT 12"/>
    <property type="match status" value="1"/>
</dbReference>
<keyword evidence="2" id="KW-0249">Electron transport</keyword>
<name>L0PGA3_PNEJI</name>
<keyword evidence="2" id="KW-0496">Mitochondrion</keyword>
<dbReference type="GO" id="GO:0005743">
    <property type="term" value="C:mitochondrial inner membrane"/>
    <property type="evidence" value="ECO:0007669"/>
    <property type="project" value="UniProtKB-SubCell"/>
</dbReference>
<comment type="caution">
    <text evidence="3">The sequence shown here is derived from an EMBL/GenBank/DDBJ whole genome shotgun (WGS) entry which is preliminary data.</text>
</comment>
<comment type="similarity">
    <text evidence="1 2">Belongs to the complex I NDUFA12 subunit family.</text>
</comment>
<keyword evidence="2" id="KW-0999">Mitochondrion inner membrane</keyword>
<protein>
    <recommendedName>
        <fullName evidence="2">NADH dehydrogenase [ubiquinone] 1 alpha subcomplex subunit</fullName>
    </recommendedName>
</protein>
<keyword evidence="2" id="KW-0679">Respiratory chain</keyword>
<organism evidence="4">
    <name type="scientific">Pneumocystis jirovecii</name>
    <name type="common">Human pneumocystis pneumonia agent</name>
    <dbReference type="NCBI Taxonomy" id="42068"/>
    <lineage>
        <taxon>Eukaryota</taxon>
        <taxon>Fungi</taxon>
        <taxon>Dikarya</taxon>
        <taxon>Ascomycota</taxon>
        <taxon>Taphrinomycotina</taxon>
        <taxon>Pneumocystomycetes</taxon>
        <taxon>Pneumocystaceae</taxon>
        <taxon>Pneumocystis</taxon>
    </lineage>
</organism>
<dbReference type="Pfam" id="PF05071">
    <property type="entry name" value="NDUFA12"/>
    <property type="match status" value="1"/>
</dbReference>
<keyword evidence="2" id="KW-0813">Transport</keyword>
<dbReference type="PANTHER" id="PTHR12910">
    <property type="entry name" value="NADH-UBIQUINONE OXIDOREDUCTASE SUBUNIT B17.2"/>
    <property type="match status" value="1"/>
</dbReference>
<dbReference type="GO" id="GO:0006979">
    <property type="term" value="P:response to oxidative stress"/>
    <property type="evidence" value="ECO:0007669"/>
    <property type="project" value="TreeGrafter"/>
</dbReference>
<dbReference type="InterPro" id="IPR007763">
    <property type="entry name" value="NDUFA12"/>
</dbReference>